<reference evidence="14" key="1">
    <citation type="submission" date="2017-06" db="EMBL/GenBank/DDBJ databases">
        <authorList>
            <person name="Varghese N."/>
            <person name="Submissions S."/>
        </authorList>
    </citation>
    <scope>NUCLEOTIDE SEQUENCE [LARGE SCALE GENOMIC DNA]</scope>
    <source>
        <strain evidence="14">DSM 15668</strain>
    </source>
</reference>
<dbReference type="InterPro" id="IPR041525">
    <property type="entry name" value="N/Namide_PRibTrfase"/>
</dbReference>
<evidence type="ECO:0000259" key="12">
    <source>
        <dbReference type="Pfam" id="PF17956"/>
    </source>
</evidence>
<organism evidence="13 14">
    <name type="scientific">Desulfurobacterium atlanticum</name>
    <dbReference type="NCBI Taxonomy" id="240169"/>
    <lineage>
        <taxon>Bacteria</taxon>
        <taxon>Pseudomonadati</taxon>
        <taxon>Aquificota</taxon>
        <taxon>Aquificia</taxon>
        <taxon>Desulfurobacteriales</taxon>
        <taxon>Desulfurobacteriaceae</taxon>
        <taxon>Desulfurobacterium</taxon>
    </lineage>
</organism>
<dbReference type="GO" id="GO:0034355">
    <property type="term" value="P:NAD+ biosynthetic process via the salvage pathway"/>
    <property type="evidence" value="ECO:0007669"/>
    <property type="project" value="TreeGrafter"/>
</dbReference>
<comment type="similarity">
    <text evidence="2 9">Belongs to the NAPRTase family.</text>
</comment>
<dbReference type="InterPro" id="IPR040727">
    <property type="entry name" value="NAPRTase_N"/>
</dbReference>
<dbReference type="PIRSF" id="PIRSF000484">
    <property type="entry name" value="NAPRT"/>
    <property type="match status" value="1"/>
</dbReference>
<dbReference type="EC" id="6.3.4.21" evidence="3 9"/>
<dbReference type="GO" id="GO:0047280">
    <property type="term" value="F:nicotinamide phosphoribosyltransferase activity"/>
    <property type="evidence" value="ECO:0007669"/>
    <property type="project" value="UniProtKB-ARBA"/>
</dbReference>
<dbReference type="PANTHER" id="PTHR11098:SF1">
    <property type="entry name" value="NICOTINATE PHOSPHORIBOSYLTRANSFERASE"/>
    <property type="match status" value="1"/>
</dbReference>
<feature type="domain" description="Nicotinate/nicotinamide phosphoribosyltransferase" evidence="10">
    <location>
        <begin position="149"/>
        <end position="326"/>
    </location>
</feature>
<dbReference type="Gene3D" id="3.20.20.70">
    <property type="entry name" value="Aldolase class I"/>
    <property type="match status" value="1"/>
</dbReference>
<dbReference type="OrthoDB" id="9770610at2"/>
<dbReference type="NCBIfam" id="NF009131">
    <property type="entry name" value="PRK12484.1"/>
    <property type="match status" value="1"/>
</dbReference>
<dbReference type="FunFam" id="3.20.20.70:FF:000076">
    <property type="entry name" value="Nicotinate phosphoribosyltransferase"/>
    <property type="match status" value="1"/>
</dbReference>
<evidence type="ECO:0000256" key="4">
    <source>
        <dbReference type="ARBA" id="ARBA00022553"/>
    </source>
</evidence>
<proteinExistence type="inferred from homology"/>
<dbReference type="Pfam" id="PF17767">
    <property type="entry name" value="NAPRTase_N"/>
    <property type="match status" value="1"/>
</dbReference>
<dbReference type="GO" id="GO:0005829">
    <property type="term" value="C:cytosol"/>
    <property type="evidence" value="ECO:0007669"/>
    <property type="project" value="TreeGrafter"/>
</dbReference>
<dbReference type="InterPro" id="IPR036068">
    <property type="entry name" value="Nicotinate_pribotase-like_C"/>
</dbReference>
<dbReference type="GO" id="GO:0004516">
    <property type="term" value="F:nicotinate phosphoribosyltransferase activity"/>
    <property type="evidence" value="ECO:0007669"/>
    <property type="project" value="UniProtKB-UniRule"/>
</dbReference>
<dbReference type="SUPFAM" id="SSF51690">
    <property type="entry name" value="Nicotinate/Quinolinate PRTase C-terminal domain-like"/>
    <property type="match status" value="1"/>
</dbReference>
<evidence type="ECO:0000313" key="14">
    <source>
        <dbReference type="Proteomes" id="UP000198405"/>
    </source>
</evidence>
<dbReference type="NCBIfam" id="NF006696">
    <property type="entry name" value="PRK09243.1-3"/>
    <property type="match status" value="1"/>
</dbReference>
<dbReference type="Pfam" id="PF04095">
    <property type="entry name" value="NAPRTase"/>
    <property type="match status" value="1"/>
</dbReference>
<keyword evidence="13" id="KW-0328">Glycosyltransferase</keyword>
<comment type="PTM">
    <text evidence="9">Transiently phosphorylated on a His residue during the reaction cycle. Phosphorylation strongly increases the affinity for substrates and increases the rate of nicotinate D-ribonucleotide production. Dephosphorylation regenerates the low-affinity form of the enzyme, leading to product release.</text>
</comment>
<dbReference type="AlphaFoldDB" id="A0A238Z4P4"/>
<protein>
    <recommendedName>
        <fullName evidence="3 9">Nicotinate phosphoribosyltransferase</fullName>
        <ecNumber evidence="3 9">6.3.4.21</ecNumber>
    </recommendedName>
</protein>
<comment type="pathway">
    <text evidence="1 9">Cofactor biosynthesis; NAD(+) biosynthesis; nicotinate D-ribonucleotide from nicotinate: step 1/1.</text>
</comment>
<feature type="domain" description="Nicotinate phosphoribosyltransferase C-terminal" evidence="12">
    <location>
        <begin position="370"/>
        <end position="427"/>
    </location>
</feature>
<evidence type="ECO:0000259" key="10">
    <source>
        <dbReference type="Pfam" id="PF04095"/>
    </source>
</evidence>
<sequence>MALALFTDLYELTMMCAYLDNGRKERASFELFTRVLPEKRNYLIYAGLEDVVKYLEEFRFTKDDVDYLHSLKLFPDWFLDFLKEFKFTGNLYSMKEGTPFFPHEPVLRLEAPIYEAQLFETAILNMTHISTLVASKAARVYSVSRGKILSDFSLRRTHGKDAGMKAARSTYIAGFSSTSNVLAGKVYGIPVVGTVAHSFIMSFETEEKAFRAYLKTFPDRAVLLVDTYDTVKGVEKAIEVAKDLLKGGYTLKGVRLDSGDILTLSRLTREMLDKNGFRETKIIVSGGVDEYKVDELLSKGAPVDIFGVGTKVGTSSDSPFVDFVYKLVELGEKPVMKTSSGKKMYPGRKQVYRFDGFDKVTLFEEKSSGLPLLEPIFISGERVKKLPSLSEIKEYFLEEFTKLPEEIKNIYEKRIYRVEISDRLKALYEKTKEEIEEKEWM</sequence>
<dbReference type="NCBIfam" id="TIGR01513">
    <property type="entry name" value="NAPRTase_put"/>
    <property type="match status" value="1"/>
</dbReference>
<evidence type="ECO:0000256" key="2">
    <source>
        <dbReference type="ARBA" id="ARBA00010897"/>
    </source>
</evidence>
<feature type="domain" description="Nicotinate phosphoribosyltransferase N-terminal" evidence="11">
    <location>
        <begin position="5"/>
        <end position="126"/>
    </location>
</feature>
<dbReference type="CDD" id="cd01570">
    <property type="entry name" value="NAPRTase_A"/>
    <property type="match status" value="1"/>
</dbReference>
<keyword evidence="5 9" id="KW-0436">Ligase</keyword>
<evidence type="ECO:0000256" key="8">
    <source>
        <dbReference type="ARBA" id="ARBA00048668"/>
    </source>
</evidence>
<evidence type="ECO:0000256" key="9">
    <source>
        <dbReference type="RuleBase" id="RU365100"/>
    </source>
</evidence>
<comment type="function">
    <text evidence="9">Catalyzes the first step in the biosynthesis of NAD from nicotinic acid, the ATP-dependent synthesis of beta-nicotinate D-ribonucleotide from nicotinate and 5-phospho-D-ribose 1-phosphate.</text>
</comment>
<evidence type="ECO:0000256" key="5">
    <source>
        <dbReference type="ARBA" id="ARBA00022598"/>
    </source>
</evidence>
<evidence type="ECO:0000256" key="6">
    <source>
        <dbReference type="ARBA" id="ARBA00022642"/>
    </source>
</evidence>
<dbReference type="InterPro" id="IPR007229">
    <property type="entry name" value="Nic_PRibTrfase-Fam"/>
</dbReference>
<evidence type="ECO:0000256" key="7">
    <source>
        <dbReference type="ARBA" id="ARBA00022679"/>
    </source>
</evidence>
<dbReference type="Pfam" id="PF17956">
    <property type="entry name" value="NAPRTase_C"/>
    <property type="match status" value="1"/>
</dbReference>
<dbReference type="SUPFAM" id="SSF54675">
    <property type="entry name" value="Nicotinate/Quinolinate PRTase N-terminal domain-like"/>
    <property type="match status" value="1"/>
</dbReference>
<keyword evidence="4" id="KW-0597">Phosphoprotein</keyword>
<keyword evidence="7 9" id="KW-0808">Transferase</keyword>
<keyword evidence="14" id="KW-1185">Reference proteome</keyword>
<evidence type="ECO:0000256" key="1">
    <source>
        <dbReference type="ARBA" id="ARBA00004952"/>
    </source>
</evidence>
<dbReference type="InterPro" id="IPR041619">
    <property type="entry name" value="NAPRTase_C"/>
</dbReference>
<dbReference type="UniPathway" id="UPA00253">
    <property type="reaction ID" value="UER00457"/>
</dbReference>
<name>A0A238Z4P4_9BACT</name>
<dbReference type="PANTHER" id="PTHR11098">
    <property type="entry name" value="NICOTINATE PHOSPHORIBOSYLTRANSFERASE"/>
    <property type="match status" value="1"/>
</dbReference>
<dbReference type="Proteomes" id="UP000198405">
    <property type="component" value="Unassembled WGS sequence"/>
</dbReference>
<dbReference type="InterPro" id="IPR013785">
    <property type="entry name" value="Aldolase_TIM"/>
</dbReference>
<keyword evidence="6 9" id="KW-0662">Pyridine nucleotide biosynthesis</keyword>
<dbReference type="EMBL" id="FZOB01000006">
    <property type="protein sequence ID" value="SNR78347.1"/>
    <property type="molecule type" value="Genomic_DNA"/>
</dbReference>
<gene>
    <name evidence="13" type="ORF">SAMN06265340_10670</name>
</gene>
<evidence type="ECO:0000313" key="13">
    <source>
        <dbReference type="EMBL" id="SNR78347.1"/>
    </source>
</evidence>
<dbReference type="RefSeq" id="WP_089323101.1">
    <property type="nucleotide sequence ID" value="NZ_FZOB01000006.1"/>
</dbReference>
<comment type="catalytic activity">
    <reaction evidence="8 9">
        <text>5-phospho-alpha-D-ribose 1-diphosphate + nicotinate + ATP + H2O = nicotinate beta-D-ribonucleotide + ADP + phosphate + diphosphate</text>
        <dbReference type="Rhea" id="RHEA:36163"/>
        <dbReference type="ChEBI" id="CHEBI:15377"/>
        <dbReference type="ChEBI" id="CHEBI:30616"/>
        <dbReference type="ChEBI" id="CHEBI:32544"/>
        <dbReference type="ChEBI" id="CHEBI:33019"/>
        <dbReference type="ChEBI" id="CHEBI:43474"/>
        <dbReference type="ChEBI" id="CHEBI:57502"/>
        <dbReference type="ChEBI" id="CHEBI:58017"/>
        <dbReference type="ChEBI" id="CHEBI:456216"/>
        <dbReference type="EC" id="6.3.4.21"/>
    </reaction>
</comment>
<dbReference type="InterPro" id="IPR006405">
    <property type="entry name" value="Nic_PRibTrfase_pncB"/>
</dbReference>
<accession>A0A238Z4P4</accession>
<evidence type="ECO:0000259" key="11">
    <source>
        <dbReference type="Pfam" id="PF17767"/>
    </source>
</evidence>
<evidence type="ECO:0000256" key="3">
    <source>
        <dbReference type="ARBA" id="ARBA00013236"/>
    </source>
</evidence>
<dbReference type="Gene3D" id="3.20.140.10">
    <property type="entry name" value="nicotinate phosphoribosyltransferase"/>
    <property type="match status" value="3"/>
</dbReference>